<protein>
    <submittedName>
        <fullName evidence="2">Cyclic nucleotide-binding domain protein</fullName>
    </submittedName>
</protein>
<evidence type="ECO:0000313" key="3">
    <source>
        <dbReference type="Proteomes" id="UP000318478"/>
    </source>
</evidence>
<dbReference type="InterPro" id="IPR014710">
    <property type="entry name" value="RmlC-like_jellyroll"/>
</dbReference>
<organism evidence="2 3">
    <name type="scientific">Posidoniimonas polymericola</name>
    <dbReference type="NCBI Taxonomy" id="2528002"/>
    <lineage>
        <taxon>Bacteria</taxon>
        <taxon>Pseudomonadati</taxon>
        <taxon>Planctomycetota</taxon>
        <taxon>Planctomycetia</taxon>
        <taxon>Pirellulales</taxon>
        <taxon>Lacipirellulaceae</taxon>
        <taxon>Posidoniimonas</taxon>
    </lineage>
</organism>
<comment type="caution">
    <text evidence="2">The sequence shown here is derived from an EMBL/GenBank/DDBJ whole genome shotgun (WGS) entry which is preliminary data.</text>
</comment>
<dbReference type="SUPFAM" id="SSF51206">
    <property type="entry name" value="cAMP-binding domain-like"/>
    <property type="match status" value="1"/>
</dbReference>
<dbReference type="Pfam" id="PF00027">
    <property type="entry name" value="cNMP_binding"/>
    <property type="match status" value="1"/>
</dbReference>
<dbReference type="OrthoDB" id="290916at2"/>
<keyword evidence="3" id="KW-1185">Reference proteome</keyword>
<dbReference type="InterPro" id="IPR000595">
    <property type="entry name" value="cNMP-bd_dom"/>
</dbReference>
<gene>
    <name evidence="2" type="ORF">Pla123a_31750</name>
</gene>
<evidence type="ECO:0000313" key="2">
    <source>
        <dbReference type="EMBL" id="TWT75665.1"/>
    </source>
</evidence>
<dbReference type="AlphaFoldDB" id="A0A5C5YL58"/>
<dbReference type="SMART" id="SM00100">
    <property type="entry name" value="cNMP"/>
    <property type="match status" value="1"/>
</dbReference>
<dbReference type="CDD" id="cd00038">
    <property type="entry name" value="CAP_ED"/>
    <property type="match status" value="1"/>
</dbReference>
<dbReference type="EMBL" id="SJPO01000007">
    <property type="protein sequence ID" value="TWT75665.1"/>
    <property type="molecule type" value="Genomic_DNA"/>
</dbReference>
<name>A0A5C5YL58_9BACT</name>
<feature type="domain" description="Cyclic nucleotide-binding" evidence="1">
    <location>
        <begin position="17"/>
        <end position="112"/>
    </location>
</feature>
<accession>A0A5C5YL58</accession>
<dbReference type="PROSITE" id="PS50042">
    <property type="entry name" value="CNMP_BINDING_3"/>
    <property type="match status" value="1"/>
</dbReference>
<evidence type="ECO:0000259" key="1">
    <source>
        <dbReference type="PROSITE" id="PS50042"/>
    </source>
</evidence>
<dbReference type="Gene3D" id="2.60.120.10">
    <property type="entry name" value="Jelly Rolls"/>
    <property type="match status" value="1"/>
</dbReference>
<proteinExistence type="predicted"/>
<dbReference type="InterPro" id="IPR018490">
    <property type="entry name" value="cNMP-bd_dom_sf"/>
</dbReference>
<sequence>MIMSAQVTADSLKNLKVFSAVPKDELQQVAELCEEVQIPAGSVLFRQNEEASDVYVIVDGEVSLVVCDAISACRQIGVARAGELVGWSSVLERRLLTDMACANTAVTALKIDGSALLDYCQSHTKFGFELMRMTALTIAERLSGTRNQLMEVHGTHLPEVRLESD</sequence>
<reference evidence="2 3" key="1">
    <citation type="submission" date="2019-02" db="EMBL/GenBank/DDBJ databases">
        <title>Deep-cultivation of Planctomycetes and their phenomic and genomic characterization uncovers novel biology.</title>
        <authorList>
            <person name="Wiegand S."/>
            <person name="Jogler M."/>
            <person name="Boedeker C."/>
            <person name="Pinto D."/>
            <person name="Vollmers J."/>
            <person name="Rivas-Marin E."/>
            <person name="Kohn T."/>
            <person name="Peeters S.H."/>
            <person name="Heuer A."/>
            <person name="Rast P."/>
            <person name="Oberbeckmann S."/>
            <person name="Bunk B."/>
            <person name="Jeske O."/>
            <person name="Meyerdierks A."/>
            <person name="Storesund J.E."/>
            <person name="Kallscheuer N."/>
            <person name="Luecker S."/>
            <person name="Lage O.M."/>
            <person name="Pohl T."/>
            <person name="Merkel B.J."/>
            <person name="Hornburger P."/>
            <person name="Mueller R.-W."/>
            <person name="Bruemmer F."/>
            <person name="Labrenz M."/>
            <person name="Spormann A.M."/>
            <person name="Op Den Camp H."/>
            <person name="Overmann J."/>
            <person name="Amann R."/>
            <person name="Jetten M.S.M."/>
            <person name="Mascher T."/>
            <person name="Medema M.H."/>
            <person name="Devos D.P."/>
            <person name="Kaster A.-K."/>
            <person name="Ovreas L."/>
            <person name="Rohde M."/>
            <person name="Galperin M.Y."/>
            <person name="Jogler C."/>
        </authorList>
    </citation>
    <scope>NUCLEOTIDE SEQUENCE [LARGE SCALE GENOMIC DNA]</scope>
    <source>
        <strain evidence="2 3">Pla123a</strain>
    </source>
</reference>
<dbReference type="Proteomes" id="UP000318478">
    <property type="component" value="Unassembled WGS sequence"/>
</dbReference>